<dbReference type="Proteomes" id="UP000777560">
    <property type="component" value="Unassembled WGS sequence"/>
</dbReference>
<proteinExistence type="inferred from homology"/>
<dbReference type="EMBL" id="QUAV01000001">
    <property type="protein sequence ID" value="TPR26142.1"/>
    <property type="molecule type" value="Genomic_DNA"/>
</dbReference>
<dbReference type="InterPro" id="IPR003477">
    <property type="entry name" value="PemK-like"/>
</dbReference>
<comment type="similarity">
    <text evidence="1">Belongs to the PemK/MazF family.</text>
</comment>
<keyword evidence="4" id="KW-1185">Reference proteome</keyword>
<evidence type="ECO:0000313" key="4">
    <source>
        <dbReference type="Proteomes" id="UP000777560"/>
    </source>
</evidence>
<protein>
    <submittedName>
        <fullName evidence="3">Type II toxin-antitoxin system PemK/MazF family toxin</fullName>
    </submittedName>
</protein>
<evidence type="ECO:0000256" key="1">
    <source>
        <dbReference type="ARBA" id="ARBA00007521"/>
    </source>
</evidence>
<organism evidence="3 4">
    <name type="scientific">Apilactobacillus micheneri</name>
    <dbReference type="NCBI Taxonomy" id="1899430"/>
    <lineage>
        <taxon>Bacteria</taxon>
        <taxon>Bacillati</taxon>
        <taxon>Bacillota</taxon>
        <taxon>Bacilli</taxon>
        <taxon>Lactobacillales</taxon>
        <taxon>Lactobacillaceae</taxon>
        <taxon>Apilactobacillus</taxon>
    </lineage>
</organism>
<accession>A0ABY2Z382</accession>
<sequence>MLHLLTLDLSCVGKIKISIYEIEKGATMQNFHFQQGSIIWIDMDPSLGVEQKGRRPALIISTEKVYKYAGLCEVLPITSSNSTYVLKMPLNVSLPGGLKTRGTILVGQGRSIDLSQRNPEYIEMVDESTLDDVLNKKHLLYFNN</sequence>
<evidence type="ECO:0000313" key="3">
    <source>
        <dbReference type="EMBL" id="TPR26142.1"/>
    </source>
</evidence>
<dbReference type="PANTHER" id="PTHR33988:SF3">
    <property type="entry name" value="ENDORIBONUCLEASE TOXIN CHPB-RELATED"/>
    <property type="match status" value="1"/>
</dbReference>
<gene>
    <name evidence="3" type="ORF">DY114_00140</name>
</gene>
<dbReference type="PANTHER" id="PTHR33988">
    <property type="entry name" value="ENDORIBONUCLEASE MAZF-RELATED"/>
    <property type="match status" value="1"/>
</dbReference>
<dbReference type="Pfam" id="PF02452">
    <property type="entry name" value="PemK_toxin"/>
    <property type="match status" value="1"/>
</dbReference>
<keyword evidence="2" id="KW-1277">Toxin-antitoxin system</keyword>
<dbReference type="Gene3D" id="2.30.30.110">
    <property type="match status" value="1"/>
</dbReference>
<comment type="caution">
    <text evidence="3">The sequence shown here is derived from an EMBL/GenBank/DDBJ whole genome shotgun (WGS) entry which is preliminary data.</text>
</comment>
<name>A0ABY2Z382_9LACO</name>
<reference evidence="3 4" key="1">
    <citation type="submission" date="2018-08" db="EMBL/GenBank/DDBJ databases">
        <title>Comparative genomics of wild bee and flower associated Lactobacillus reveals potential adaptation to the bee host.</title>
        <authorList>
            <person name="Vuong H.Q."/>
            <person name="Mcfrederick Q.S."/>
        </authorList>
    </citation>
    <scope>NUCLEOTIDE SEQUENCE [LARGE SCALE GENOMIC DNA]</scope>
    <source>
        <strain evidence="3 4">HV_13</strain>
    </source>
</reference>
<dbReference type="InterPro" id="IPR011067">
    <property type="entry name" value="Plasmid_toxin/cell-grow_inhib"/>
</dbReference>
<dbReference type="SUPFAM" id="SSF50118">
    <property type="entry name" value="Cell growth inhibitor/plasmid maintenance toxic component"/>
    <property type="match status" value="1"/>
</dbReference>
<evidence type="ECO:0000256" key="2">
    <source>
        <dbReference type="ARBA" id="ARBA00022649"/>
    </source>
</evidence>